<keyword evidence="8 9" id="KW-0807">Transducer</keyword>
<dbReference type="PANTHER" id="PTHR22750">
    <property type="entry name" value="G-PROTEIN COUPLED RECEPTOR"/>
    <property type="match status" value="1"/>
</dbReference>
<evidence type="ECO:0000256" key="4">
    <source>
        <dbReference type="ARBA" id="ARBA00022989"/>
    </source>
</evidence>
<keyword evidence="13" id="KW-1185">Reference proteome</keyword>
<dbReference type="Proteomes" id="UP000264800">
    <property type="component" value="Unplaced"/>
</dbReference>
<feature type="transmembrane region" description="Helical" evidence="10">
    <location>
        <begin position="129"/>
        <end position="147"/>
    </location>
</feature>
<sequence length="355" mass="39689">MQETSFINKRLMGLVLSVAACLIISINLVVASALLKLLLKRSSQSWALVLNLALADTLLGVGVTGLATEDFNSNIMRTPQGKTRCLLRMAFVISPCMASILSMFLISLDRYAAIKMPLRYSLLSRKGTAAWSLLALWVSSITLGFLPGESKTPYDGSCTLFSVTHDIAIIVLYCLLFFPVFSLFVYIYLDILKIACSHQKQISQVRQASSRSDDQHPGLQKYQHQQLRSGYWSHVKALRTVAVLVGCFLVLWCPFFVVCIVHILCEKCRLKHVLENYLWLLGLSNSLINPLVYAFWQREVRLQLAAMFSCITGRLLAAGPLERRVTWPVSVDPGEPDPEPSPSWPDVLCCRGSEE</sequence>
<dbReference type="GO" id="GO:0005886">
    <property type="term" value="C:plasma membrane"/>
    <property type="evidence" value="ECO:0007669"/>
    <property type="project" value="UniProtKB-SubCell"/>
</dbReference>
<feature type="transmembrane region" description="Helical" evidence="10">
    <location>
        <begin position="12"/>
        <end position="35"/>
    </location>
</feature>
<evidence type="ECO:0000313" key="12">
    <source>
        <dbReference type="Ensembl" id="ENSKMAP00000004923.1"/>
    </source>
</evidence>
<feature type="transmembrane region" description="Helical" evidence="10">
    <location>
        <begin position="241"/>
        <end position="264"/>
    </location>
</feature>
<evidence type="ECO:0000256" key="1">
    <source>
        <dbReference type="ARBA" id="ARBA00004651"/>
    </source>
</evidence>
<keyword evidence="6 10" id="KW-0472">Membrane</keyword>
<evidence type="ECO:0000313" key="13">
    <source>
        <dbReference type="Proteomes" id="UP000264800"/>
    </source>
</evidence>
<dbReference type="Pfam" id="PF00001">
    <property type="entry name" value="7tm_1"/>
    <property type="match status" value="1"/>
</dbReference>
<dbReference type="STRING" id="37003.ENSKMAP00000004923"/>
<proteinExistence type="inferred from homology"/>
<reference evidence="12" key="1">
    <citation type="submission" date="2025-08" db="UniProtKB">
        <authorList>
            <consortium name="Ensembl"/>
        </authorList>
    </citation>
    <scope>IDENTIFICATION</scope>
</reference>
<feature type="transmembrane region" description="Helical" evidence="10">
    <location>
        <begin position="47"/>
        <end position="67"/>
    </location>
</feature>
<dbReference type="PROSITE" id="PS50262">
    <property type="entry name" value="G_PROTEIN_RECEP_F1_2"/>
    <property type="match status" value="1"/>
</dbReference>
<feature type="transmembrane region" description="Helical" evidence="10">
    <location>
        <begin position="167"/>
        <end position="189"/>
    </location>
</feature>
<evidence type="ECO:0000256" key="3">
    <source>
        <dbReference type="ARBA" id="ARBA00022692"/>
    </source>
</evidence>
<dbReference type="GO" id="GO:0004930">
    <property type="term" value="F:G protein-coupled receptor activity"/>
    <property type="evidence" value="ECO:0007669"/>
    <property type="project" value="UniProtKB-KW"/>
</dbReference>
<dbReference type="PRINTS" id="PR00237">
    <property type="entry name" value="GPCRRHODOPSN"/>
</dbReference>
<comment type="similarity">
    <text evidence="9">Belongs to the G-protein coupled receptor 1 family.</text>
</comment>
<evidence type="ECO:0000256" key="2">
    <source>
        <dbReference type="ARBA" id="ARBA00022475"/>
    </source>
</evidence>
<reference evidence="12" key="2">
    <citation type="submission" date="2025-09" db="UniProtKB">
        <authorList>
            <consortium name="Ensembl"/>
        </authorList>
    </citation>
    <scope>IDENTIFICATION</scope>
</reference>
<evidence type="ECO:0000256" key="7">
    <source>
        <dbReference type="ARBA" id="ARBA00023170"/>
    </source>
</evidence>
<evidence type="ECO:0000256" key="5">
    <source>
        <dbReference type="ARBA" id="ARBA00023040"/>
    </source>
</evidence>
<keyword evidence="4 10" id="KW-1133">Transmembrane helix</keyword>
<dbReference type="InterPro" id="IPR000276">
    <property type="entry name" value="GPCR_Rhodpsn"/>
</dbReference>
<evidence type="ECO:0000256" key="10">
    <source>
        <dbReference type="SAM" id="Phobius"/>
    </source>
</evidence>
<evidence type="ECO:0000259" key="11">
    <source>
        <dbReference type="PROSITE" id="PS50262"/>
    </source>
</evidence>
<name>A0A3Q2ZMF5_KRYMA</name>
<feature type="transmembrane region" description="Helical" evidence="10">
    <location>
        <begin position="276"/>
        <end position="296"/>
    </location>
</feature>
<organism evidence="12 13">
    <name type="scientific">Kryptolebias marmoratus</name>
    <name type="common">Mangrove killifish</name>
    <name type="synonym">Rivulus marmoratus</name>
    <dbReference type="NCBI Taxonomy" id="37003"/>
    <lineage>
        <taxon>Eukaryota</taxon>
        <taxon>Metazoa</taxon>
        <taxon>Chordata</taxon>
        <taxon>Craniata</taxon>
        <taxon>Vertebrata</taxon>
        <taxon>Euteleostomi</taxon>
        <taxon>Actinopterygii</taxon>
        <taxon>Neopterygii</taxon>
        <taxon>Teleostei</taxon>
        <taxon>Neoteleostei</taxon>
        <taxon>Acanthomorphata</taxon>
        <taxon>Ovalentaria</taxon>
        <taxon>Atherinomorphae</taxon>
        <taxon>Cyprinodontiformes</taxon>
        <taxon>Rivulidae</taxon>
        <taxon>Kryptolebias</taxon>
    </lineage>
</organism>
<dbReference type="Ensembl" id="ENSKMAT00000005010.1">
    <property type="protein sequence ID" value="ENSKMAP00000004923.1"/>
    <property type="gene ID" value="ENSKMAG00000003743.1"/>
</dbReference>
<dbReference type="InterPro" id="IPR017452">
    <property type="entry name" value="GPCR_Rhodpsn_7TM"/>
</dbReference>
<feature type="domain" description="G-protein coupled receptors family 1 profile" evidence="11">
    <location>
        <begin position="26"/>
        <end position="293"/>
    </location>
</feature>
<dbReference type="AlphaFoldDB" id="A0A3Q2ZMF5"/>
<keyword evidence="7 9" id="KW-0675">Receptor</keyword>
<feature type="transmembrane region" description="Helical" evidence="10">
    <location>
        <begin position="87"/>
        <end position="108"/>
    </location>
</feature>
<evidence type="ECO:0000256" key="9">
    <source>
        <dbReference type="RuleBase" id="RU000688"/>
    </source>
</evidence>
<dbReference type="SMART" id="SM01381">
    <property type="entry name" value="7TM_GPCR_Srsx"/>
    <property type="match status" value="1"/>
</dbReference>
<keyword evidence="2" id="KW-1003">Cell membrane</keyword>
<accession>A0A3Q2ZMF5</accession>
<protein>
    <recommendedName>
        <fullName evidence="11">G-protein coupled receptors family 1 profile domain-containing protein</fullName>
    </recommendedName>
</protein>
<keyword evidence="5 9" id="KW-0297">G-protein coupled receptor</keyword>
<dbReference type="PROSITE" id="PS00237">
    <property type="entry name" value="G_PROTEIN_RECEP_F1_1"/>
    <property type="match status" value="1"/>
</dbReference>
<dbReference type="GeneTree" id="ENSGT01120000271896"/>
<evidence type="ECO:0000256" key="8">
    <source>
        <dbReference type="ARBA" id="ARBA00023224"/>
    </source>
</evidence>
<dbReference type="Gene3D" id="1.20.1070.10">
    <property type="entry name" value="Rhodopsin 7-helix transmembrane proteins"/>
    <property type="match status" value="1"/>
</dbReference>
<dbReference type="SUPFAM" id="SSF81321">
    <property type="entry name" value="Family A G protein-coupled receptor-like"/>
    <property type="match status" value="1"/>
</dbReference>
<keyword evidence="3 9" id="KW-0812">Transmembrane</keyword>
<comment type="subcellular location">
    <subcellularLocation>
        <location evidence="1">Cell membrane</location>
        <topology evidence="1">Multi-pass membrane protein</topology>
    </subcellularLocation>
</comment>
<evidence type="ECO:0000256" key="6">
    <source>
        <dbReference type="ARBA" id="ARBA00023136"/>
    </source>
</evidence>